<evidence type="ECO:0000313" key="8">
    <source>
        <dbReference type="EMBL" id="QFR43492.1"/>
    </source>
</evidence>
<dbReference type="Proteomes" id="UP000326061">
    <property type="component" value="Chromosome"/>
</dbReference>
<dbReference type="GO" id="GO:0020037">
    <property type="term" value="F:heme binding"/>
    <property type="evidence" value="ECO:0007669"/>
    <property type="project" value="InterPro"/>
</dbReference>
<proteinExistence type="predicted"/>
<dbReference type="PANTHER" id="PTHR33751:SF9">
    <property type="entry name" value="CYTOCHROME C4"/>
    <property type="match status" value="1"/>
</dbReference>
<dbReference type="PROSITE" id="PS51257">
    <property type="entry name" value="PROKAR_LIPOPROTEIN"/>
    <property type="match status" value="1"/>
</dbReference>
<feature type="domain" description="Cytochrome c" evidence="7">
    <location>
        <begin position="129"/>
        <end position="206"/>
    </location>
</feature>
<dbReference type="InterPro" id="IPR050597">
    <property type="entry name" value="Cytochrome_c_Oxidase_Subunit"/>
</dbReference>
<evidence type="ECO:0000256" key="2">
    <source>
        <dbReference type="ARBA" id="ARBA00022617"/>
    </source>
</evidence>
<keyword evidence="9" id="KW-1185">Reference proteome</keyword>
<keyword evidence="5 6" id="KW-0408">Iron</keyword>
<protein>
    <recommendedName>
        <fullName evidence="7">Cytochrome c domain-containing protein</fullName>
    </recommendedName>
</protein>
<dbReference type="PROSITE" id="PS51007">
    <property type="entry name" value="CYTC"/>
    <property type="match status" value="1"/>
</dbReference>
<dbReference type="EMBL" id="CP041166">
    <property type="protein sequence ID" value="QFR43492.1"/>
    <property type="molecule type" value="Genomic_DNA"/>
</dbReference>
<dbReference type="InterPro" id="IPR036909">
    <property type="entry name" value="Cyt_c-like_dom_sf"/>
</dbReference>
<name>A0AAJ4DMS9_9BACT</name>
<dbReference type="GO" id="GO:0009055">
    <property type="term" value="F:electron transfer activity"/>
    <property type="evidence" value="ECO:0007669"/>
    <property type="project" value="InterPro"/>
</dbReference>
<evidence type="ECO:0000256" key="5">
    <source>
        <dbReference type="ARBA" id="ARBA00023004"/>
    </source>
</evidence>
<evidence type="ECO:0000256" key="4">
    <source>
        <dbReference type="ARBA" id="ARBA00022982"/>
    </source>
</evidence>
<keyword evidence="3 6" id="KW-0479">Metal-binding</keyword>
<keyword evidence="4" id="KW-0249">Electron transport</keyword>
<evidence type="ECO:0000256" key="3">
    <source>
        <dbReference type="ARBA" id="ARBA00022723"/>
    </source>
</evidence>
<keyword evidence="2 6" id="KW-0349">Heme</keyword>
<evidence type="ECO:0000256" key="6">
    <source>
        <dbReference type="PROSITE-ProRule" id="PRU00433"/>
    </source>
</evidence>
<accession>A0AAJ4DMS9</accession>
<organism evidence="8 9">
    <name type="scientific">Sulfurimonas xiamenensis</name>
    <dbReference type="NCBI Taxonomy" id="2590021"/>
    <lineage>
        <taxon>Bacteria</taxon>
        <taxon>Pseudomonadati</taxon>
        <taxon>Campylobacterota</taxon>
        <taxon>Epsilonproteobacteria</taxon>
        <taxon>Campylobacterales</taxon>
        <taxon>Sulfurimonadaceae</taxon>
        <taxon>Sulfurimonas</taxon>
    </lineage>
</organism>
<dbReference type="AlphaFoldDB" id="A0AAJ4DMS9"/>
<reference evidence="9" key="1">
    <citation type="submission" date="2019-06" db="EMBL/GenBank/DDBJ databases">
        <title>Sulfurimonas gotlandica sp. nov., a chemoautotrophic and psychrotolerant epsilonproteobacterium isolated from a pelagic redoxcline, and an emended description of the genus Sulfurimonas.</title>
        <authorList>
            <person name="Wang S."/>
            <person name="Jiang L."/>
            <person name="Shao Z."/>
        </authorList>
    </citation>
    <scope>NUCLEOTIDE SEQUENCE [LARGE SCALE GENOMIC DNA]</scope>
    <source>
        <strain evidence="9">1-1N</strain>
    </source>
</reference>
<evidence type="ECO:0000313" key="9">
    <source>
        <dbReference type="Proteomes" id="UP000326061"/>
    </source>
</evidence>
<dbReference type="SUPFAM" id="SSF46626">
    <property type="entry name" value="Cytochrome c"/>
    <property type="match status" value="1"/>
</dbReference>
<sequence>MKTYHLKSKYKNLLCVSSVLLFTIFTGCSDNSQKDEKAKAGTASLSSNEASVQKIEISKNENARVIKVAEKEYDKNQSKSYYYDYNIKSEYDPNSKPANEDASVRSKPRTAVDANLYVRSPYEKIQISMLVKKLSKKFIVKCSACHNDYANGVIGPSLLGKDSDYIYNKIAEFKSGKAKNVLMTDLINQMDDKEIRELANEIHQFNKSIEEMRK</sequence>
<dbReference type="Gene3D" id="1.10.760.10">
    <property type="entry name" value="Cytochrome c-like domain"/>
    <property type="match status" value="1"/>
</dbReference>
<dbReference type="InterPro" id="IPR009056">
    <property type="entry name" value="Cyt_c-like_dom"/>
</dbReference>
<dbReference type="GO" id="GO:0046872">
    <property type="term" value="F:metal ion binding"/>
    <property type="evidence" value="ECO:0007669"/>
    <property type="project" value="UniProtKB-KW"/>
</dbReference>
<evidence type="ECO:0000259" key="7">
    <source>
        <dbReference type="PROSITE" id="PS51007"/>
    </source>
</evidence>
<keyword evidence="1" id="KW-0813">Transport</keyword>
<evidence type="ECO:0000256" key="1">
    <source>
        <dbReference type="ARBA" id="ARBA00022448"/>
    </source>
</evidence>
<dbReference type="PANTHER" id="PTHR33751">
    <property type="entry name" value="CBB3-TYPE CYTOCHROME C OXIDASE SUBUNIT FIXP"/>
    <property type="match status" value="1"/>
</dbReference>
<dbReference type="KEGG" id="suln:FJR47_06065"/>
<gene>
    <name evidence="8" type="ORF">FJR47_06065</name>
</gene>
<dbReference type="RefSeq" id="WP_152299555.1">
    <property type="nucleotide sequence ID" value="NZ_CP041166.1"/>
</dbReference>